<keyword evidence="3" id="KW-1185">Reference proteome</keyword>
<dbReference type="AlphaFoldDB" id="A0A347UKL6"/>
<dbReference type="OrthoDB" id="7667013at2"/>
<sequence>MSEKPAQPSLLKLGLYLYVFVMAAVAVNLFMLSLAWQRIGLPALSPAMSVLISLPLAIPVTWLAARWVRRLLDEADG</sequence>
<protein>
    <recommendedName>
        <fullName evidence="4">NnrT protein</fullName>
    </recommendedName>
</protein>
<keyword evidence="1" id="KW-0812">Transmembrane</keyword>
<proteinExistence type="predicted"/>
<evidence type="ECO:0000256" key="1">
    <source>
        <dbReference type="SAM" id="Phobius"/>
    </source>
</evidence>
<evidence type="ECO:0008006" key="4">
    <source>
        <dbReference type="Google" id="ProtNLM"/>
    </source>
</evidence>
<dbReference type="EMBL" id="CP032125">
    <property type="protein sequence ID" value="AXX99394.1"/>
    <property type="molecule type" value="Genomic_DNA"/>
</dbReference>
<evidence type="ECO:0000313" key="2">
    <source>
        <dbReference type="EMBL" id="AXX99394.1"/>
    </source>
</evidence>
<feature type="transmembrane region" description="Helical" evidence="1">
    <location>
        <begin position="15"/>
        <end position="36"/>
    </location>
</feature>
<keyword evidence="1" id="KW-1133">Transmembrane helix</keyword>
<name>A0A347UKL6_9RHOB</name>
<dbReference type="Proteomes" id="UP000261704">
    <property type="component" value="Chromosome"/>
</dbReference>
<dbReference type="RefSeq" id="WP_118944046.1">
    <property type="nucleotide sequence ID" value="NZ_CP032125.1"/>
</dbReference>
<evidence type="ECO:0000313" key="3">
    <source>
        <dbReference type="Proteomes" id="UP000261704"/>
    </source>
</evidence>
<organism evidence="2 3">
    <name type="scientific">Profundibacter amoris</name>
    <dbReference type="NCBI Taxonomy" id="2171755"/>
    <lineage>
        <taxon>Bacteria</taxon>
        <taxon>Pseudomonadati</taxon>
        <taxon>Pseudomonadota</taxon>
        <taxon>Alphaproteobacteria</taxon>
        <taxon>Rhodobacterales</taxon>
        <taxon>Paracoccaceae</taxon>
        <taxon>Profundibacter</taxon>
    </lineage>
</organism>
<dbReference type="KEGG" id="pamo:BAR1_16515"/>
<keyword evidence="1" id="KW-0472">Membrane</keyword>
<gene>
    <name evidence="2" type="ORF">BAR1_16515</name>
</gene>
<reference evidence="2 3" key="1">
    <citation type="submission" date="2018-09" db="EMBL/GenBank/DDBJ databases">
        <title>Profundibacter amoris BAR1 gen. nov., sp. nov., a new member of the Roseobacter clade isolated at Lokis Castle Vent Field on the Arctic Mid-Oceanic Ridge.</title>
        <authorList>
            <person name="Le Moine Bauer S."/>
            <person name="Sjoeberg A.G."/>
            <person name="L'Haridon S."/>
            <person name="Stokke R."/>
            <person name="Roalkvam I."/>
            <person name="Steen I.H."/>
            <person name="Dahle H."/>
        </authorList>
    </citation>
    <scope>NUCLEOTIDE SEQUENCE [LARGE SCALE GENOMIC DNA]</scope>
    <source>
        <strain evidence="2 3">BAR1</strain>
    </source>
</reference>
<feature type="transmembrane region" description="Helical" evidence="1">
    <location>
        <begin position="48"/>
        <end position="68"/>
    </location>
</feature>
<accession>A0A347UKL6</accession>